<dbReference type="InterPro" id="IPR036047">
    <property type="entry name" value="F-box-like_dom_sf"/>
</dbReference>
<feature type="domain" description="F-box" evidence="1">
    <location>
        <begin position="18"/>
        <end position="71"/>
    </location>
</feature>
<dbReference type="SMART" id="SM00579">
    <property type="entry name" value="FBD"/>
    <property type="match status" value="1"/>
</dbReference>
<gene>
    <name evidence="2" type="ORF">MERR_LOCUS19936</name>
</gene>
<dbReference type="SUPFAM" id="SSF52047">
    <property type="entry name" value="RNI-like"/>
    <property type="match status" value="1"/>
</dbReference>
<name>A0A6D2J5X3_9BRAS</name>
<dbReference type="InterPro" id="IPR001810">
    <property type="entry name" value="F-box_dom"/>
</dbReference>
<proteinExistence type="predicted"/>
<dbReference type="PROSITE" id="PS50181">
    <property type="entry name" value="FBOX"/>
    <property type="match status" value="1"/>
</dbReference>
<accession>A0A6D2J5X3</accession>
<dbReference type="CDD" id="cd22160">
    <property type="entry name" value="F-box_AtFBL13-like"/>
    <property type="match status" value="1"/>
</dbReference>
<dbReference type="Pfam" id="PF08387">
    <property type="entry name" value="FBD"/>
    <property type="match status" value="1"/>
</dbReference>
<dbReference type="InterPro" id="IPR006566">
    <property type="entry name" value="FBD"/>
</dbReference>
<evidence type="ECO:0000313" key="2">
    <source>
        <dbReference type="EMBL" id="CAA7032701.1"/>
    </source>
</evidence>
<dbReference type="PANTHER" id="PTHR31900">
    <property type="entry name" value="F-BOX/RNI SUPERFAMILY PROTEIN-RELATED"/>
    <property type="match status" value="1"/>
</dbReference>
<dbReference type="OrthoDB" id="613853at2759"/>
<keyword evidence="3" id="KW-1185">Reference proteome</keyword>
<dbReference type="EMBL" id="CACVBM020001126">
    <property type="protein sequence ID" value="CAA7032701.1"/>
    <property type="molecule type" value="Genomic_DNA"/>
</dbReference>
<dbReference type="InterPro" id="IPR055411">
    <property type="entry name" value="LRR_FXL15/At3g58940/PEG3-like"/>
</dbReference>
<protein>
    <recommendedName>
        <fullName evidence="1">F-box domain-containing protein</fullName>
    </recommendedName>
</protein>
<dbReference type="InterPro" id="IPR053781">
    <property type="entry name" value="F-box_AtFBL13-like"/>
</dbReference>
<dbReference type="AlphaFoldDB" id="A0A6D2J5X3"/>
<dbReference type="Gene3D" id="3.80.10.10">
    <property type="entry name" value="Ribonuclease Inhibitor"/>
    <property type="match status" value="1"/>
</dbReference>
<evidence type="ECO:0000313" key="3">
    <source>
        <dbReference type="Proteomes" id="UP000467841"/>
    </source>
</evidence>
<dbReference type="InterPro" id="IPR032675">
    <property type="entry name" value="LRR_dom_sf"/>
</dbReference>
<dbReference type="SUPFAM" id="SSF81383">
    <property type="entry name" value="F-box domain"/>
    <property type="match status" value="1"/>
</dbReference>
<organism evidence="2 3">
    <name type="scientific">Microthlaspi erraticum</name>
    <dbReference type="NCBI Taxonomy" id="1685480"/>
    <lineage>
        <taxon>Eukaryota</taxon>
        <taxon>Viridiplantae</taxon>
        <taxon>Streptophyta</taxon>
        <taxon>Embryophyta</taxon>
        <taxon>Tracheophyta</taxon>
        <taxon>Spermatophyta</taxon>
        <taxon>Magnoliopsida</taxon>
        <taxon>eudicotyledons</taxon>
        <taxon>Gunneridae</taxon>
        <taxon>Pentapetalae</taxon>
        <taxon>rosids</taxon>
        <taxon>malvids</taxon>
        <taxon>Brassicales</taxon>
        <taxon>Brassicaceae</taxon>
        <taxon>Coluteocarpeae</taxon>
        <taxon>Microthlaspi</taxon>
    </lineage>
</organism>
<comment type="caution">
    <text evidence="2">The sequence shown here is derived from an EMBL/GenBank/DDBJ whole genome shotgun (WGS) entry which is preliminary data.</text>
</comment>
<dbReference type="Pfam" id="PF24758">
    <property type="entry name" value="LRR_At5g56370"/>
    <property type="match status" value="1"/>
</dbReference>
<sequence length="419" mass="47644">MSSRGKSKQARSNGLKELDRISELPETLICHILDHLSTKEAVSTSVLSTRWRNPWLWIPNVELNSRNFQDINAFVGFGDRFFNPIRVPSIRKLDLVLGRNASTLDDESYFTSWIEAAIKRKIQHLHVRCAKEVHLTNNPLRLYSCETLVCLRLCGVILDEEVFDVLPCLKTMCLEKNMYPNEATLEKLISSCPVLESLDIVASDIDENVFRVHSRSLKMLTIERGRIVLPWYDDDDHHHDDVPGVVIDAPLLSSLSIDDIASQNFVVSNMESNAKLDISLSFGLGIDCLRRWVPSRRGSIGDFLVGISRVREIKISSLTFKEQRSDYSYDFDDLQLPPVQEMKQISLPHCLLSSLELVCFEVPISGLAAEMKLIKYFLKNSANLKKLIISLDSYSRKDDILKELLESSRGSTECELVVE</sequence>
<dbReference type="Pfam" id="PF00646">
    <property type="entry name" value="F-box"/>
    <property type="match status" value="1"/>
</dbReference>
<dbReference type="Proteomes" id="UP000467841">
    <property type="component" value="Unassembled WGS sequence"/>
</dbReference>
<reference evidence="2" key="1">
    <citation type="submission" date="2020-01" db="EMBL/GenBank/DDBJ databases">
        <authorList>
            <person name="Mishra B."/>
        </authorList>
    </citation>
    <scope>NUCLEOTIDE SEQUENCE [LARGE SCALE GENOMIC DNA]</scope>
</reference>
<dbReference type="PANTHER" id="PTHR31900:SF25">
    <property type="entry name" value="FBD DOMAIN-CONTAINING PROTEIN"/>
    <property type="match status" value="1"/>
</dbReference>
<evidence type="ECO:0000259" key="1">
    <source>
        <dbReference type="PROSITE" id="PS50181"/>
    </source>
</evidence>
<dbReference type="Gene3D" id="1.20.1280.50">
    <property type="match status" value="1"/>
</dbReference>
<dbReference type="InterPro" id="IPR050232">
    <property type="entry name" value="FBL13/AtMIF1-like"/>
</dbReference>